<dbReference type="SUPFAM" id="SSF51064">
    <property type="entry name" value="Head domain of nucleotide exchange factor GrpE"/>
    <property type="match status" value="1"/>
</dbReference>
<evidence type="ECO:0000313" key="7">
    <source>
        <dbReference type="EMBL" id="CAG9293081.1"/>
    </source>
</evidence>
<feature type="coiled-coil region" evidence="6">
    <location>
        <begin position="1"/>
        <end position="32"/>
    </location>
</feature>
<accession>A0A8J9SWW7</accession>
<dbReference type="HAMAP" id="MF_01151">
    <property type="entry name" value="GrpE"/>
    <property type="match status" value="1"/>
</dbReference>
<dbReference type="GO" id="GO:0051082">
    <property type="term" value="F:unfolded protein binding"/>
    <property type="evidence" value="ECO:0007669"/>
    <property type="project" value="TreeGrafter"/>
</dbReference>
<dbReference type="AlphaFoldDB" id="A0A8J9SWW7"/>
<protein>
    <recommendedName>
        <fullName evidence="4">GrpE protein homolog</fullName>
    </recommendedName>
</protein>
<dbReference type="GO" id="GO:0001405">
    <property type="term" value="C:PAM complex, Tim23 associated import motor"/>
    <property type="evidence" value="ECO:0007669"/>
    <property type="project" value="TreeGrafter"/>
</dbReference>
<dbReference type="GO" id="GO:0051087">
    <property type="term" value="F:protein-folding chaperone binding"/>
    <property type="evidence" value="ECO:0007669"/>
    <property type="project" value="InterPro"/>
</dbReference>
<dbReference type="Gene3D" id="3.90.20.20">
    <property type="match status" value="1"/>
</dbReference>
<dbReference type="InterPro" id="IPR009012">
    <property type="entry name" value="GrpE_head"/>
</dbReference>
<sequence length="157" mass="17636">EEQLEAQVQQLKDQLLRSLAEQENTRSIAKRDVENGKLYAIKSFAKSLLDVSDNLTRAMEAVPEDARVDQQESNHVLHNLYEGIAMTERGLLKAFESNGLVKFGQAGEAFDPNRHEALYEYVDPDKEPGTVGQVVKDGFLLNKRVLRPAEVGIVKKE</sequence>
<dbReference type="Gene3D" id="2.30.22.10">
    <property type="entry name" value="Head domain of nucleotide exchange factor GrpE"/>
    <property type="match status" value="1"/>
</dbReference>
<feature type="non-terminal residue" evidence="7">
    <location>
        <position position="1"/>
    </location>
</feature>
<dbReference type="CDD" id="cd00446">
    <property type="entry name" value="GrpE"/>
    <property type="match status" value="1"/>
</dbReference>
<keyword evidence="6" id="KW-0175">Coiled coil</keyword>
<evidence type="ECO:0000256" key="1">
    <source>
        <dbReference type="ARBA" id="ARBA00004305"/>
    </source>
</evidence>
<evidence type="ECO:0000256" key="2">
    <source>
        <dbReference type="ARBA" id="ARBA00009054"/>
    </source>
</evidence>
<dbReference type="SUPFAM" id="SSF58014">
    <property type="entry name" value="Coiled-coil domain of nucleotide exchange factor GrpE"/>
    <property type="match status" value="1"/>
</dbReference>
<dbReference type="InterPro" id="IPR000740">
    <property type="entry name" value="GrpE"/>
</dbReference>
<keyword evidence="4" id="KW-0496">Mitochondrion</keyword>
<comment type="similarity">
    <text evidence="2 5">Belongs to the GrpE family.</text>
</comment>
<dbReference type="PROSITE" id="PS01071">
    <property type="entry name" value="GRPE"/>
    <property type="match status" value="1"/>
</dbReference>
<comment type="function">
    <text evidence="4">Essential component of the PAM complex, a complex required for the translocation of transit peptide-containing proteins from the inner membrane into the mitochondrial matrix in an ATP-dependent manner.</text>
</comment>
<dbReference type="GO" id="GO:0006457">
    <property type="term" value="P:protein folding"/>
    <property type="evidence" value="ECO:0007669"/>
    <property type="project" value="InterPro"/>
</dbReference>
<evidence type="ECO:0000256" key="4">
    <source>
        <dbReference type="RuleBase" id="RU000640"/>
    </source>
</evidence>
<evidence type="ECO:0000256" key="6">
    <source>
        <dbReference type="SAM" id="Coils"/>
    </source>
</evidence>
<dbReference type="PANTHER" id="PTHR21237:SF23">
    <property type="entry name" value="GRPE PROTEIN HOMOLOG, MITOCHONDRIAL"/>
    <property type="match status" value="1"/>
</dbReference>
<evidence type="ECO:0000256" key="5">
    <source>
        <dbReference type="RuleBase" id="RU004478"/>
    </source>
</evidence>
<dbReference type="FunFam" id="2.30.22.10:FF:000002">
    <property type="entry name" value="GrpE protein homolog"/>
    <property type="match status" value="1"/>
</dbReference>
<proteinExistence type="inferred from homology"/>
<dbReference type="Proteomes" id="UP000836788">
    <property type="component" value="Chromosome 7"/>
</dbReference>
<organism evidence="7">
    <name type="scientific">Phaeodactylum tricornutum</name>
    <name type="common">Diatom</name>
    <dbReference type="NCBI Taxonomy" id="2850"/>
    <lineage>
        <taxon>Eukaryota</taxon>
        <taxon>Sar</taxon>
        <taxon>Stramenopiles</taxon>
        <taxon>Ochrophyta</taxon>
        <taxon>Bacillariophyta</taxon>
        <taxon>Bacillariophyceae</taxon>
        <taxon>Bacillariophycidae</taxon>
        <taxon>Naviculales</taxon>
        <taxon>Phaeodactylaceae</taxon>
        <taxon>Phaeodactylum</taxon>
    </lineage>
</organism>
<reference evidence="7" key="1">
    <citation type="submission" date="2022-02" db="EMBL/GenBank/DDBJ databases">
        <authorList>
            <person name="Giguere J D."/>
        </authorList>
    </citation>
    <scope>NUCLEOTIDE SEQUENCE</scope>
    <source>
        <strain evidence="7">CCAP 1055/1</strain>
    </source>
</reference>
<dbReference type="GO" id="GO:0042803">
    <property type="term" value="F:protein homodimerization activity"/>
    <property type="evidence" value="ECO:0007669"/>
    <property type="project" value="InterPro"/>
</dbReference>
<gene>
    <name evidence="7" type="ORF">PTTT1_LOCUS50417</name>
</gene>
<comment type="subcellular location">
    <subcellularLocation>
        <location evidence="1 4">Mitochondrion matrix</location>
    </subcellularLocation>
</comment>
<dbReference type="GO" id="GO:0000774">
    <property type="term" value="F:adenyl-nucleotide exchange factor activity"/>
    <property type="evidence" value="ECO:0007669"/>
    <property type="project" value="InterPro"/>
</dbReference>
<name>A0A8J9SWW7_PHATR</name>
<dbReference type="Pfam" id="PF01025">
    <property type="entry name" value="GrpE"/>
    <property type="match status" value="1"/>
</dbReference>
<keyword evidence="3 4" id="KW-0143">Chaperone</keyword>
<dbReference type="PANTHER" id="PTHR21237">
    <property type="entry name" value="GRPE PROTEIN"/>
    <property type="match status" value="1"/>
</dbReference>
<dbReference type="EMBL" id="OU594948">
    <property type="protein sequence ID" value="CAG9293081.1"/>
    <property type="molecule type" value="Genomic_DNA"/>
</dbReference>
<evidence type="ECO:0000256" key="3">
    <source>
        <dbReference type="ARBA" id="ARBA00023186"/>
    </source>
</evidence>
<dbReference type="PRINTS" id="PR00773">
    <property type="entry name" value="GRPEPROTEIN"/>
</dbReference>
<dbReference type="GO" id="GO:0030150">
    <property type="term" value="P:protein import into mitochondrial matrix"/>
    <property type="evidence" value="ECO:0007669"/>
    <property type="project" value="TreeGrafter"/>
</dbReference>
<dbReference type="InterPro" id="IPR013805">
    <property type="entry name" value="GrpE_CC"/>
</dbReference>